<dbReference type="Proteomes" id="UP001374803">
    <property type="component" value="Chromosome"/>
</dbReference>
<reference evidence="1" key="1">
    <citation type="submission" date="2021-12" db="EMBL/GenBank/DDBJ databases">
        <title>Discovery of the Pendulisporaceae a myxobacterial family with distinct sporulation behavior and unique specialized metabolism.</title>
        <authorList>
            <person name="Garcia R."/>
            <person name="Popoff A."/>
            <person name="Bader C.D."/>
            <person name="Loehr J."/>
            <person name="Walesch S."/>
            <person name="Walt C."/>
            <person name="Boldt J."/>
            <person name="Bunk B."/>
            <person name="Haeckl F.J.F.P.J."/>
            <person name="Gunesch A.P."/>
            <person name="Birkelbach J."/>
            <person name="Nuebel U."/>
            <person name="Pietschmann T."/>
            <person name="Bach T."/>
            <person name="Mueller R."/>
        </authorList>
    </citation>
    <scope>NUCLEOTIDE SEQUENCE</scope>
    <source>
        <strain evidence="1">MSr11367</strain>
    </source>
</reference>
<dbReference type="RefSeq" id="WP_394838758.1">
    <property type="nucleotide sequence ID" value="NZ_CP089929.1"/>
</dbReference>
<accession>A0ABZ2LIV0</accession>
<gene>
    <name evidence="1" type="ORF">LVJ94_17855</name>
</gene>
<dbReference type="EMBL" id="CP089983">
    <property type="protein sequence ID" value="WXB09086.1"/>
    <property type="molecule type" value="Genomic_DNA"/>
</dbReference>
<organism evidence="1 2">
    <name type="scientific">Pendulispora rubella</name>
    <dbReference type="NCBI Taxonomy" id="2741070"/>
    <lineage>
        <taxon>Bacteria</taxon>
        <taxon>Pseudomonadati</taxon>
        <taxon>Myxococcota</taxon>
        <taxon>Myxococcia</taxon>
        <taxon>Myxococcales</taxon>
        <taxon>Sorangiineae</taxon>
        <taxon>Pendulisporaceae</taxon>
        <taxon>Pendulispora</taxon>
    </lineage>
</organism>
<dbReference type="InterPro" id="IPR043721">
    <property type="entry name" value="DUF5662"/>
</dbReference>
<sequence length="166" mass="19118">MPTEAMVARFEARTRMHIGLVAKNLLLLQGYMGLERSELEARARVHDQSKFDDSERTGYIWLTWRYDSKAVFEYPEGIQTTVEQALRHHRMRNLHHPEAHATPDAMGILDLVEMVCDWTAIAQELHAGAGSARSWAEDNLGKWPFSPGKRHFVLATIDELDRRHAR</sequence>
<evidence type="ECO:0000313" key="2">
    <source>
        <dbReference type="Proteomes" id="UP001374803"/>
    </source>
</evidence>
<protein>
    <submittedName>
        <fullName evidence="1">DUF5662 family protein</fullName>
    </submittedName>
</protein>
<keyword evidence="2" id="KW-1185">Reference proteome</keyword>
<name>A0ABZ2LIV0_9BACT</name>
<proteinExistence type="predicted"/>
<dbReference type="Pfam" id="PF18907">
    <property type="entry name" value="DUF5662"/>
    <property type="match status" value="1"/>
</dbReference>
<evidence type="ECO:0000313" key="1">
    <source>
        <dbReference type="EMBL" id="WXB09086.1"/>
    </source>
</evidence>